<feature type="domain" description="NADH-Ubiquinone oxidoreductase (complex I) chain 5 N-terminal" evidence="8">
    <location>
        <begin position="80"/>
        <end position="129"/>
    </location>
</feature>
<sequence length="494" mass="53855">MDLIWLIPLVPGIGAAINGLVGIRLFNKAQSATVACASMGIAAVLSLVAFVDLLALEAREHVVVLANWIPPIPLATANGIGAFEVPWAFRLDPLSAVMILIVSGIGFLIHMYSVSYMHEEPRGAYARYFCYLNLFCFFMLTLVLGANLLVMFVGWEGVGLCSYLLIGFYYEKKSASDAGKKAFLVNRIGDWGFVLAIFFIFFTFGTVDFKAVANIAAEMPIEIAQFGVLSIICLLLFVGATGKSAQIPLYVWLPDAMEGPTPVSALIHAATMVTAGVYMVARNAVLFSHAPMVMEIVAIVGLLTAFVAATIGLVQYDIKRVLAYSTVSQLGYMFVAMGVGAYTAGVFHLMTHAFFKALLFLGSGSVIHAMNDEQDMRRMGGLKTYMPVTFITMLIGSLAIAGIPPLAGFFSKDEILFRTFLSNRVFWGLAVLTAAMTSFYMFRLMSMTFFGKYRGPAWQTDNHENETSTDTHGGHGSWHGPRESPRMMTVPLAI</sequence>
<feature type="transmembrane region" description="Helical" evidence="6">
    <location>
        <begin position="263"/>
        <end position="281"/>
    </location>
</feature>
<dbReference type="GO" id="GO:0016020">
    <property type="term" value="C:membrane"/>
    <property type="evidence" value="ECO:0007669"/>
    <property type="project" value="UniProtKB-SubCell"/>
</dbReference>
<evidence type="ECO:0000256" key="1">
    <source>
        <dbReference type="ARBA" id="ARBA00004141"/>
    </source>
</evidence>
<feature type="transmembrane region" description="Helical" evidence="6">
    <location>
        <begin position="293"/>
        <end position="314"/>
    </location>
</feature>
<feature type="transmembrane region" description="Helical" evidence="6">
    <location>
        <begin position="152"/>
        <end position="170"/>
    </location>
</feature>
<dbReference type="PANTHER" id="PTHR42829">
    <property type="entry name" value="NADH-UBIQUINONE OXIDOREDUCTASE CHAIN 5"/>
    <property type="match status" value="1"/>
</dbReference>
<evidence type="ECO:0000256" key="6">
    <source>
        <dbReference type="SAM" id="Phobius"/>
    </source>
</evidence>
<dbReference type="NCBIfam" id="TIGR01974">
    <property type="entry name" value="NDH_I_L"/>
    <property type="match status" value="1"/>
</dbReference>
<evidence type="ECO:0000259" key="7">
    <source>
        <dbReference type="Pfam" id="PF00361"/>
    </source>
</evidence>
<evidence type="ECO:0000256" key="2">
    <source>
        <dbReference type="ARBA" id="ARBA00022692"/>
    </source>
</evidence>
<evidence type="ECO:0000256" key="5">
    <source>
        <dbReference type="SAM" id="MobiDB-lite"/>
    </source>
</evidence>
<gene>
    <name evidence="9" type="ORF">METZ01_LOCUS72423</name>
</gene>
<accession>A0A381TUP8</accession>
<dbReference type="GO" id="GO:0042773">
    <property type="term" value="P:ATP synthesis coupled electron transport"/>
    <property type="evidence" value="ECO:0007669"/>
    <property type="project" value="InterPro"/>
</dbReference>
<keyword evidence="2 6" id="KW-0812">Transmembrane</keyword>
<dbReference type="AlphaFoldDB" id="A0A381TUP8"/>
<dbReference type="NCBIfam" id="NF005141">
    <property type="entry name" value="PRK06590.1"/>
    <property type="match status" value="1"/>
</dbReference>
<dbReference type="GO" id="GO:0015990">
    <property type="term" value="P:electron transport coupled proton transport"/>
    <property type="evidence" value="ECO:0007669"/>
    <property type="project" value="TreeGrafter"/>
</dbReference>
<feature type="domain" description="NADH:quinone oxidoreductase/Mrp antiporter transmembrane" evidence="7">
    <location>
        <begin position="147"/>
        <end position="436"/>
    </location>
</feature>
<feature type="transmembrane region" description="Helical" evidence="6">
    <location>
        <begin position="349"/>
        <end position="370"/>
    </location>
</feature>
<feature type="transmembrane region" description="Helical" evidence="6">
    <location>
        <begin position="321"/>
        <end position="343"/>
    </location>
</feature>
<feature type="transmembrane region" description="Helical" evidence="6">
    <location>
        <begin position="33"/>
        <end position="56"/>
    </location>
</feature>
<feature type="transmembrane region" description="Helical" evidence="6">
    <location>
        <begin position="424"/>
        <end position="442"/>
    </location>
</feature>
<dbReference type="PRINTS" id="PR01434">
    <property type="entry name" value="NADHDHGNASE5"/>
</dbReference>
<dbReference type="PANTHER" id="PTHR42829:SF2">
    <property type="entry name" value="NADH-UBIQUINONE OXIDOREDUCTASE CHAIN 5"/>
    <property type="match status" value="1"/>
</dbReference>
<evidence type="ECO:0000259" key="8">
    <source>
        <dbReference type="Pfam" id="PF00662"/>
    </source>
</evidence>
<proteinExistence type="predicted"/>
<reference evidence="9" key="1">
    <citation type="submission" date="2018-05" db="EMBL/GenBank/DDBJ databases">
        <authorList>
            <person name="Lanie J.A."/>
            <person name="Ng W.-L."/>
            <person name="Kazmierczak K.M."/>
            <person name="Andrzejewski T.M."/>
            <person name="Davidsen T.M."/>
            <person name="Wayne K.J."/>
            <person name="Tettelin H."/>
            <person name="Glass J.I."/>
            <person name="Rusch D."/>
            <person name="Podicherti R."/>
            <person name="Tsui H.-C.T."/>
            <person name="Winkler M.E."/>
        </authorList>
    </citation>
    <scope>NUCLEOTIDE SEQUENCE</scope>
</reference>
<dbReference type="PRINTS" id="PR01435">
    <property type="entry name" value="NPOXDRDTASE5"/>
</dbReference>
<comment type="subcellular location">
    <subcellularLocation>
        <location evidence="1">Membrane</location>
        <topology evidence="1">Multi-pass membrane protein</topology>
    </subcellularLocation>
</comment>
<protein>
    <recommendedName>
        <fullName evidence="10">NADH:quinone oxidoreductase/Mrp antiporter membrane subunit domain-containing protein</fullName>
    </recommendedName>
</protein>
<dbReference type="InterPro" id="IPR001750">
    <property type="entry name" value="ND/Mrp_TM"/>
</dbReference>
<organism evidence="9">
    <name type="scientific">marine metagenome</name>
    <dbReference type="NCBI Taxonomy" id="408172"/>
    <lineage>
        <taxon>unclassified sequences</taxon>
        <taxon>metagenomes</taxon>
        <taxon>ecological metagenomes</taxon>
    </lineage>
</organism>
<dbReference type="GO" id="GO:0003954">
    <property type="term" value="F:NADH dehydrogenase activity"/>
    <property type="evidence" value="ECO:0007669"/>
    <property type="project" value="TreeGrafter"/>
</dbReference>
<feature type="non-terminal residue" evidence="9">
    <location>
        <position position="494"/>
    </location>
</feature>
<keyword evidence="4 6" id="KW-0472">Membrane</keyword>
<keyword evidence="3 6" id="KW-1133">Transmembrane helix</keyword>
<feature type="transmembrane region" description="Helical" evidence="6">
    <location>
        <begin position="6"/>
        <end position="26"/>
    </location>
</feature>
<feature type="transmembrane region" description="Helical" evidence="6">
    <location>
        <begin position="223"/>
        <end position="242"/>
    </location>
</feature>
<dbReference type="EMBL" id="UINC01005171">
    <property type="protein sequence ID" value="SVA19569.1"/>
    <property type="molecule type" value="Genomic_DNA"/>
</dbReference>
<dbReference type="InterPro" id="IPR003945">
    <property type="entry name" value="NU5C-like"/>
</dbReference>
<dbReference type="InterPro" id="IPR018393">
    <property type="entry name" value="NADHpl_OxRdtase_5_subgr"/>
</dbReference>
<dbReference type="InterPro" id="IPR001516">
    <property type="entry name" value="Proton_antipo_N"/>
</dbReference>
<feature type="region of interest" description="Disordered" evidence="5">
    <location>
        <begin position="461"/>
        <end position="488"/>
    </location>
</feature>
<dbReference type="Pfam" id="PF00361">
    <property type="entry name" value="Proton_antipo_M"/>
    <property type="match status" value="1"/>
</dbReference>
<evidence type="ECO:0000256" key="3">
    <source>
        <dbReference type="ARBA" id="ARBA00022989"/>
    </source>
</evidence>
<evidence type="ECO:0008006" key="10">
    <source>
        <dbReference type="Google" id="ProtNLM"/>
    </source>
</evidence>
<evidence type="ECO:0000256" key="4">
    <source>
        <dbReference type="ARBA" id="ARBA00023136"/>
    </source>
</evidence>
<evidence type="ECO:0000313" key="9">
    <source>
        <dbReference type="EMBL" id="SVA19569.1"/>
    </source>
</evidence>
<dbReference type="GO" id="GO:0008137">
    <property type="term" value="F:NADH dehydrogenase (ubiquinone) activity"/>
    <property type="evidence" value="ECO:0007669"/>
    <property type="project" value="InterPro"/>
</dbReference>
<feature type="transmembrane region" description="Helical" evidence="6">
    <location>
        <begin position="94"/>
        <end position="116"/>
    </location>
</feature>
<feature type="transmembrane region" description="Helical" evidence="6">
    <location>
        <begin position="191"/>
        <end position="217"/>
    </location>
</feature>
<name>A0A381TUP8_9ZZZZ</name>
<dbReference type="Pfam" id="PF00662">
    <property type="entry name" value="Proton_antipo_N"/>
    <property type="match status" value="1"/>
</dbReference>
<feature type="transmembrane region" description="Helical" evidence="6">
    <location>
        <begin position="128"/>
        <end position="146"/>
    </location>
</feature>
<feature type="transmembrane region" description="Helical" evidence="6">
    <location>
        <begin position="382"/>
        <end position="404"/>
    </location>
</feature>